<protein>
    <submittedName>
        <fullName evidence="2">DUF262 domain-containing protein</fullName>
    </submittedName>
</protein>
<proteinExistence type="predicted"/>
<feature type="domain" description="GmrSD restriction endonucleases N-terminal" evidence="1">
    <location>
        <begin position="16"/>
        <end position="215"/>
    </location>
</feature>
<gene>
    <name evidence="3" type="ORF">F2Z09_06010</name>
    <name evidence="2" type="ORF">F2Z22_07215</name>
</gene>
<evidence type="ECO:0000259" key="1">
    <source>
        <dbReference type="Pfam" id="PF03235"/>
    </source>
</evidence>
<organism evidence="2 4">
    <name type="scientific">Bacteroides finegoldii</name>
    <dbReference type="NCBI Taxonomy" id="338188"/>
    <lineage>
        <taxon>Bacteria</taxon>
        <taxon>Pseudomonadati</taxon>
        <taxon>Bacteroidota</taxon>
        <taxon>Bacteroidia</taxon>
        <taxon>Bacteroidales</taxon>
        <taxon>Bacteroidaceae</taxon>
        <taxon>Bacteroides</taxon>
    </lineage>
</organism>
<comment type="caution">
    <text evidence="2">The sequence shown here is derived from an EMBL/GenBank/DDBJ whole genome shotgun (WGS) entry which is preliminary data.</text>
</comment>
<name>A0A7J4YR42_9BACE</name>
<dbReference type="GeneID" id="92990201"/>
<dbReference type="Proteomes" id="UP000440198">
    <property type="component" value="Unassembled WGS sequence"/>
</dbReference>
<dbReference type="InterPro" id="IPR004919">
    <property type="entry name" value="GmrSD_N"/>
</dbReference>
<evidence type="ECO:0000313" key="4">
    <source>
        <dbReference type="Proteomes" id="UP000421791"/>
    </source>
</evidence>
<dbReference type="EMBL" id="VWAG01000007">
    <property type="protein sequence ID" value="KAA5258794.1"/>
    <property type="molecule type" value="Genomic_DNA"/>
</dbReference>
<dbReference type="PANTHER" id="PTHR35149:SF1">
    <property type="entry name" value="DUF5655 DOMAIN-CONTAINING PROTEIN"/>
    <property type="match status" value="1"/>
</dbReference>
<reference evidence="4 5" key="1">
    <citation type="journal article" date="2019" name="Nat. Med.">
        <title>A library of human gut bacterial isolates paired with longitudinal multiomics data enables mechanistic microbiome research.</title>
        <authorList>
            <person name="Poyet M."/>
            <person name="Groussin M."/>
            <person name="Gibbons S.M."/>
            <person name="Avila-Pacheco J."/>
            <person name="Jiang X."/>
            <person name="Kearney S.M."/>
            <person name="Perrotta A.R."/>
            <person name="Berdy B."/>
            <person name="Zhao S."/>
            <person name="Lieberman T.D."/>
            <person name="Swanson P.K."/>
            <person name="Smith M."/>
            <person name="Roesemann S."/>
            <person name="Alexander J.E."/>
            <person name="Rich S.A."/>
            <person name="Livny J."/>
            <person name="Vlamakis H."/>
            <person name="Clish C."/>
            <person name="Bullock K."/>
            <person name="Deik A."/>
            <person name="Scott J."/>
            <person name="Pierce K.A."/>
            <person name="Xavier R.J."/>
            <person name="Alm E.J."/>
        </authorList>
    </citation>
    <scope>NUCLEOTIDE SEQUENCE [LARGE SCALE GENOMIC DNA]</scope>
    <source>
        <strain evidence="3 5">BIOML-A2</strain>
        <strain evidence="2 4">BIOML-A6</strain>
    </source>
</reference>
<dbReference type="Proteomes" id="UP000421791">
    <property type="component" value="Unassembled WGS sequence"/>
</dbReference>
<keyword evidence="5" id="KW-1185">Reference proteome</keyword>
<dbReference type="AlphaFoldDB" id="A0A7J4YR42"/>
<dbReference type="EMBL" id="VWAK01000007">
    <property type="protein sequence ID" value="KAA5231189.1"/>
    <property type="molecule type" value="Genomic_DNA"/>
</dbReference>
<sequence length="646" mass="76697">MNTLELKSIAELQDMAFYIPAYQRGYRWTQQQVKDLLKDILEFSGKKGNASIYCLQPLVIVKRLSDEDSVMKRIHEAKDLNEVRHLLKEQWEVVDGQQRLTTIRLILEVLQQPHFYDIEYETRKNSASFLDGIMNGIPDSNVKENIDYYYIKQAVNCTNNWLKGKDIDRFRNVLLHQVKFIWYETQENNPKEVFTRLNIGKISLTNAELIKALLLNKSNFPNDGYSTVRLRQQEIAMEWDVIEYTLQSNEFWLFLNEPGNERSTRIDFIFDMICQEDMLHCKDDQEIQMNGDLKTFRYFNHYFETQKQKEEAIQTIWEKVKEIFQTLQEWFDDKELYHYIGFLICIGKSVNRIYRQWTRYATKSAFRENYLMKAIKESIRYKDIENTVYEVDAEVPQEFKGGVKQNCRPILLLHNLQTVINQNNVLAENKKYREGVFYKFPFHLYKSEDWDVEHIDSNTENKLNDIQSQREWLLNAYFGLQGEAFKEIRKNIKDFFEKFTGKNYEQSEDPDKQKARNERFEELRSSIDDINGNIRLSQIEKNKIWNFALLDSSTNRSYGNAIFPAKRRVIIGKDQGKRFFPPTVDENGAIVECKVQEGQSSFIPPCTKSVFLKYYNAASSDFNTWNKEDAIAYMNNIKDTLKEFLL</sequence>
<evidence type="ECO:0000313" key="3">
    <source>
        <dbReference type="EMBL" id="KAA5258794.1"/>
    </source>
</evidence>
<evidence type="ECO:0000313" key="5">
    <source>
        <dbReference type="Proteomes" id="UP000440198"/>
    </source>
</evidence>
<evidence type="ECO:0000313" key="2">
    <source>
        <dbReference type="EMBL" id="KAA5231189.1"/>
    </source>
</evidence>
<dbReference type="Pfam" id="PF03235">
    <property type="entry name" value="GmrSD_N"/>
    <property type="match status" value="1"/>
</dbReference>
<dbReference type="PANTHER" id="PTHR35149">
    <property type="entry name" value="SLL5132 PROTEIN"/>
    <property type="match status" value="1"/>
</dbReference>
<dbReference type="RefSeq" id="WP_007747589.1">
    <property type="nucleotide sequence ID" value="NZ_VWAF01000004.1"/>
</dbReference>
<accession>A0A7J4YR42</accession>